<protein>
    <submittedName>
        <fullName evidence="1">Rrf2 family transcriptional regulator</fullName>
    </submittedName>
</protein>
<sequence>MFSKACQYGLKAVIFIGKESAKGNKVGVNEIADAIDSPKAFTSKVLQSLSKKKIVSSIKGPYGGFYINKEVSVSTSLSEIVKIIDGDKVYTACLLGFNSCNKEKPCPMHDRFAEIRENLKKKLETTTVQLLIDEIGLDLFNFK</sequence>
<dbReference type="PROSITE" id="PS51197">
    <property type="entry name" value="HTH_RRF2_2"/>
    <property type="match status" value="1"/>
</dbReference>
<evidence type="ECO:0000313" key="2">
    <source>
        <dbReference type="Proteomes" id="UP000682802"/>
    </source>
</evidence>
<proteinExistence type="predicted"/>
<dbReference type="SUPFAM" id="SSF46785">
    <property type="entry name" value="Winged helix' DNA-binding domain"/>
    <property type="match status" value="1"/>
</dbReference>
<dbReference type="PANTHER" id="PTHR33221:SF15">
    <property type="entry name" value="HTH-TYPE TRANSCRIPTIONAL REGULATOR YWGB-RELATED"/>
    <property type="match status" value="1"/>
</dbReference>
<dbReference type="InterPro" id="IPR036388">
    <property type="entry name" value="WH-like_DNA-bd_sf"/>
</dbReference>
<evidence type="ECO:0000313" key="1">
    <source>
        <dbReference type="EMBL" id="QWG09310.1"/>
    </source>
</evidence>
<organism evidence="1 2">
    <name type="scientific">Flammeovirga kamogawensis</name>
    <dbReference type="NCBI Taxonomy" id="373891"/>
    <lineage>
        <taxon>Bacteria</taxon>
        <taxon>Pseudomonadati</taxon>
        <taxon>Bacteroidota</taxon>
        <taxon>Cytophagia</taxon>
        <taxon>Cytophagales</taxon>
        <taxon>Flammeovirgaceae</taxon>
        <taxon>Flammeovirga</taxon>
    </lineage>
</organism>
<gene>
    <name evidence="1" type="ORF">KM029_22145</name>
</gene>
<dbReference type="InterPro" id="IPR036390">
    <property type="entry name" value="WH_DNA-bd_sf"/>
</dbReference>
<accession>A0ABX8H095</accession>
<dbReference type="EMBL" id="CP076129">
    <property type="protein sequence ID" value="QWG09310.1"/>
    <property type="molecule type" value="Genomic_DNA"/>
</dbReference>
<name>A0ABX8H095_9BACT</name>
<dbReference type="Gene3D" id="1.10.10.10">
    <property type="entry name" value="Winged helix-like DNA-binding domain superfamily/Winged helix DNA-binding domain"/>
    <property type="match status" value="1"/>
</dbReference>
<keyword evidence="2" id="KW-1185">Reference proteome</keyword>
<dbReference type="Pfam" id="PF02082">
    <property type="entry name" value="Rrf2"/>
    <property type="match status" value="1"/>
</dbReference>
<dbReference type="InterPro" id="IPR000944">
    <property type="entry name" value="Tscrpt_reg_Rrf2"/>
</dbReference>
<dbReference type="RefSeq" id="WP_144075989.1">
    <property type="nucleotide sequence ID" value="NZ_CP076129.1"/>
</dbReference>
<reference evidence="1 2" key="1">
    <citation type="submission" date="2021-05" db="EMBL/GenBank/DDBJ databases">
        <title>Comparative genomic studies on the polysaccharide-degrading batcterial strains of the Flammeovirga genus.</title>
        <authorList>
            <person name="Zewei F."/>
            <person name="Zheng Z."/>
            <person name="Yu L."/>
            <person name="Ruyue G."/>
            <person name="Yanhong M."/>
            <person name="Yuanyuan C."/>
            <person name="Jingyan G."/>
            <person name="Wenjun H."/>
        </authorList>
    </citation>
    <scope>NUCLEOTIDE SEQUENCE [LARGE SCALE GENOMIC DNA]</scope>
    <source>
        <strain evidence="1 2">YS10</strain>
    </source>
</reference>
<dbReference type="Proteomes" id="UP000682802">
    <property type="component" value="Chromosome 2"/>
</dbReference>
<dbReference type="NCBIfam" id="TIGR00738">
    <property type="entry name" value="rrf2_super"/>
    <property type="match status" value="1"/>
</dbReference>
<dbReference type="PANTHER" id="PTHR33221">
    <property type="entry name" value="WINGED HELIX-TURN-HELIX TRANSCRIPTIONAL REGULATOR, RRF2 FAMILY"/>
    <property type="match status" value="1"/>
</dbReference>